<dbReference type="Pfam" id="PF13561">
    <property type="entry name" value="adh_short_C2"/>
    <property type="match status" value="1"/>
</dbReference>
<dbReference type="InterPro" id="IPR002347">
    <property type="entry name" value="SDR_fam"/>
</dbReference>
<dbReference type="Proteomes" id="UP000823046">
    <property type="component" value="Unassembled WGS sequence"/>
</dbReference>
<evidence type="ECO:0000313" key="2">
    <source>
        <dbReference type="EMBL" id="KAF8820177.1"/>
    </source>
</evidence>
<dbReference type="CDD" id="cd05233">
    <property type="entry name" value="SDR_c"/>
    <property type="match status" value="1"/>
</dbReference>
<dbReference type="SUPFAM" id="SSF51735">
    <property type="entry name" value="NAD(P)-binding Rossmann-fold domains"/>
    <property type="match status" value="1"/>
</dbReference>
<evidence type="ECO:0000256" key="1">
    <source>
        <dbReference type="ARBA" id="ARBA00006484"/>
    </source>
</evidence>
<comment type="similarity">
    <text evidence="1">Belongs to the short-chain dehydrogenases/reductases (SDR) family.</text>
</comment>
<keyword evidence="3" id="KW-1185">Reference proteome</keyword>
<protein>
    <submittedName>
        <fullName evidence="2">Levodione reductase</fullName>
    </submittedName>
</protein>
<dbReference type="Gene3D" id="3.40.50.720">
    <property type="entry name" value="NAD(P)-binding Rossmann-like Domain"/>
    <property type="match status" value="1"/>
</dbReference>
<comment type="caution">
    <text evidence="2">The sequence shown here is derived from an EMBL/GenBank/DDBJ whole genome shotgun (WGS) entry which is preliminary data.</text>
</comment>
<evidence type="ECO:0000313" key="3">
    <source>
        <dbReference type="Proteomes" id="UP000823046"/>
    </source>
</evidence>
<name>A0ABQ7J851_9APIC</name>
<proteinExistence type="inferred from homology"/>
<dbReference type="PANTHER" id="PTHR42760">
    <property type="entry name" value="SHORT-CHAIN DEHYDROGENASES/REDUCTASES FAMILY MEMBER"/>
    <property type="match status" value="1"/>
</dbReference>
<accession>A0ABQ7J851</accession>
<organism evidence="2 3">
    <name type="scientific">Cardiosporidium cionae</name>
    <dbReference type="NCBI Taxonomy" id="476202"/>
    <lineage>
        <taxon>Eukaryota</taxon>
        <taxon>Sar</taxon>
        <taxon>Alveolata</taxon>
        <taxon>Apicomplexa</taxon>
        <taxon>Aconoidasida</taxon>
        <taxon>Nephromycida</taxon>
        <taxon>Cardiosporidium</taxon>
    </lineage>
</organism>
<gene>
    <name evidence="2" type="ORF">IE077_004529</name>
</gene>
<dbReference type="PROSITE" id="PS00061">
    <property type="entry name" value="ADH_SHORT"/>
    <property type="match status" value="1"/>
</dbReference>
<dbReference type="PRINTS" id="PR00080">
    <property type="entry name" value="SDRFAMILY"/>
</dbReference>
<dbReference type="PRINTS" id="PR00081">
    <property type="entry name" value="GDHRDH"/>
</dbReference>
<dbReference type="EMBL" id="JADAQX010000456">
    <property type="protein sequence ID" value="KAF8820177.1"/>
    <property type="molecule type" value="Genomic_DNA"/>
</dbReference>
<sequence>MKCWQLFSFADVKAESFIVDVTKYEQVEAVVSSVKADFGRIDYLFNNAGYQGEFAMTHEYPVDDFKRVIDINLIGVFNVLRAVSRAMIEQSPQGGVIVNTASMAAHSAPPNMVAYACSKSAVFHMSRITAKDLAPYNIRVNSVSPAFIGPGFMWTRQIELQALANSVYYDKNPQVVAEQMVGASPLKRYGGIPEVIGPVLFLFSDDASYLTGVDIQITGGMN</sequence>
<dbReference type="InterPro" id="IPR020904">
    <property type="entry name" value="Sc_DH/Rdtase_CS"/>
</dbReference>
<reference evidence="2 3" key="1">
    <citation type="journal article" date="2020" name="bioRxiv">
        <title>Metabolic contributions of an alphaproteobacterial endosymbiont in the apicomplexan Cardiosporidium cionae.</title>
        <authorList>
            <person name="Hunter E.S."/>
            <person name="Paight C.J."/>
            <person name="Lane C.E."/>
        </authorList>
    </citation>
    <scope>NUCLEOTIDE SEQUENCE [LARGE SCALE GENOMIC DNA]</scope>
    <source>
        <strain evidence="2">ESH_2018</strain>
    </source>
</reference>
<dbReference type="InterPro" id="IPR036291">
    <property type="entry name" value="NAD(P)-bd_dom_sf"/>
</dbReference>